<keyword evidence="3" id="KW-1185">Reference proteome</keyword>
<feature type="transmembrane region" description="Helical" evidence="1">
    <location>
        <begin position="324"/>
        <end position="345"/>
    </location>
</feature>
<feature type="transmembrane region" description="Helical" evidence="1">
    <location>
        <begin position="402"/>
        <end position="420"/>
    </location>
</feature>
<dbReference type="Proteomes" id="UP001549749">
    <property type="component" value="Unassembled WGS sequence"/>
</dbReference>
<feature type="transmembrane region" description="Helical" evidence="1">
    <location>
        <begin position="375"/>
        <end position="396"/>
    </location>
</feature>
<feature type="transmembrane region" description="Helical" evidence="1">
    <location>
        <begin position="113"/>
        <end position="135"/>
    </location>
</feature>
<dbReference type="SUPFAM" id="SSF81442">
    <property type="entry name" value="Cytochrome c oxidase subunit I-like"/>
    <property type="match status" value="1"/>
</dbReference>
<feature type="transmembrane region" description="Helical" evidence="1">
    <location>
        <begin position="187"/>
        <end position="210"/>
    </location>
</feature>
<feature type="transmembrane region" description="Helical" evidence="1">
    <location>
        <begin position="12"/>
        <end position="39"/>
    </location>
</feature>
<feature type="transmembrane region" description="Helical" evidence="1">
    <location>
        <begin position="222"/>
        <end position="241"/>
    </location>
</feature>
<sequence length="426" mass="48222">MNRTTTQAPDLRLILLHYGAGAIALLVASIFIFLSVAVFKGHYFQPRLLAITHLLALGWGTMIITGASYQLLPVLLDVNLYSNRLGYFTFATLLPGVVLLVCSFWQFDIGWCMQLGAILVLLALCTYTVNMYCTARIKKEQGIAAECLVTATIWLTLTGVLGVLLVFNLRYAFLPEIHLHYLQLHAHIGIAGWFLLLIIGVGTKLLPMFLLSEITSFRRIQVAYYCINAGLVLLLADSLFFHTYERAWIYGLFILTGIGSFLYFVADAYKKAGRKKMDAPMQQSMVAVGSMLLPALCFFGLKLWNGRMLTEEIQLANLYGYSIFMGFITMLILGQTFKTLPYIVWMQRYQPLIGKVRTHTLPRDLYNERWVRIQLYCYMPGYLLSLAGIAFSVSWLLWTGTAGVVATAVFYNLNVWKILFHRVVTQ</sequence>
<name>A0ABV2T3E9_9BACT</name>
<dbReference type="InterPro" id="IPR036927">
    <property type="entry name" value="Cyt_c_oxase-like_su1_sf"/>
</dbReference>
<gene>
    <name evidence="2" type="ORF">ABR189_09285</name>
</gene>
<evidence type="ECO:0000313" key="3">
    <source>
        <dbReference type="Proteomes" id="UP001549749"/>
    </source>
</evidence>
<proteinExistence type="predicted"/>
<accession>A0ABV2T3E9</accession>
<feature type="transmembrane region" description="Helical" evidence="1">
    <location>
        <begin position="84"/>
        <end position="107"/>
    </location>
</feature>
<evidence type="ECO:0008006" key="4">
    <source>
        <dbReference type="Google" id="ProtNLM"/>
    </source>
</evidence>
<organism evidence="2 3">
    <name type="scientific">Chitinophaga defluvii</name>
    <dbReference type="NCBI Taxonomy" id="3163343"/>
    <lineage>
        <taxon>Bacteria</taxon>
        <taxon>Pseudomonadati</taxon>
        <taxon>Bacteroidota</taxon>
        <taxon>Chitinophagia</taxon>
        <taxon>Chitinophagales</taxon>
        <taxon>Chitinophagaceae</taxon>
        <taxon>Chitinophaga</taxon>
    </lineage>
</organism>
<feature type="transmembrane region" description="Helical" evidence="1">
    <location>
        <begin position="51"/>
        <end position="72"/>
    </location>
</feature>
<feature type="transmembrane region" description="Helical" evidence="1">
    <location>
        <begin position="247"/>
        <end position="266"/>
    </location>
</feature>
<keyword evidence="1" id="KW-0812">Transmembrane</keyword>
<feature type="transmembrane region" description="Helical" evidence="1">
    <location>
        <begin position="286"/>
        <end position="304"/>
    </location>
</feature>
<dbReference type="RefSeq" id="WP_354660195.1">
    <property type="nucleotide sequence ID" value="NZ_JBEXAC010000001.1"/>
</dbReference>
<feature type="transmembrane region" description="Helical" evidence="1">
    <location>
        <begin position="147"/>
        <end position="167"/>
    </location>
</feature>
<comment type="caution">
    <text evidence="2">The sequence shown here is derived from an EMBL/GenBank/DDBJ whole genome shotgun (WGS) entry which is preliminary data.</text>
</comment>
<evidence type="ECO:0000313" key="2">
    <source>
        <dbReference type="EMBL" id="MET6997560.1"/>
    </source>
</evidence>
<dbReference type="EMBL" id="JBEXAC010000001">
    <property type="protein sequence ID" value="MET6997560.1"/>
    <property type="molecule type" value="Genomic_DNA"/>
</dbReference>
<dbReference type="Gene3D" id="1.20.210.10">
    <property type="entry name" value="Cytochrome c oxidase-like, subunit I domain"/>
    <property type="match status" value="1"/>
</dbReference>
<keyword evidence="1" id="KW-0472">Membrane</keyword>
<keyword evidence="1" id="KW-1133">Transmembrane helix</keyword>
<protein>
    <recommendedName>
        <fullName evidence="4">Cytochrome C oxidase subunit I</fullName>
    </recommendedName>
</protein>
<reference evidence="2 3" key="1">
    <citation type="submission" date="2024-06" db="EMBL/GenBank/DDBJ databases">
        <title>Chitinophaga defluvii sp. nov., isolated from municipal sewage.</title>
        <authorList>
            <person name="Zhang L."/>
        </authorList>
    </citation>
    <scope>NUCLEOTIDE SEQUENCE [LARGE SCALE GENOMIC DNA]</scope>
    <source>
        <strain evidence="2 3">H8</strain>
    </source>
</reference>
<evidence type="ECO:0000256" key="1">
    <source>
        <dbReference type="SAM" id="Phobius"/>
    </source>
</evidence>